<dbReference type="PANTHER" id="PTHR22604">
    <property type="entry name" value="OXIDOREDUCTASES"/>
    <property type="match status" value="1"/>
</dbReference>
<feature type="domain" description="Gfo/Idh/MocA-like oxidoreductase N-terminal" evidence="3">
    <location>
        <begin position="5"/>
        <end position="122"/>
    </location>
</feature>
<evidence type="ECO:0000259" key="3">
    <source>
        <dbReference type="Pfam" id="PF01408"/>
    </source>
</evidence>
<dbReference type="OrthoDB" id="9815825at2"/>
<dbReference type="InterPro" id="IPR055170">
    <property type="entry name" value="GFO_IDH_MocA-like_dom"/>
</dbReference>
<accession>A0A5C7FFY0</accession>
<feature type="domain" description="GFO/IDH/MocA-like oxidoreductase" evidence="4">
    <location>
        <begin position="133"/>
        <end position="248"/>
    </location>
</feature>
<protein>
    <submittedName>
        <fullName evidence="5">Gfo/Idh/MocA family oxidoreductase</fullName>
    </submittedName>
</protein>
<comment type="similarity">
    <text evidence="1">Belongs to the Gfo/Idh/MocA family.</text>
</comment>
<evidence type="ECO:0000256" key="2">
    <source>
        <dbReference type="ARBA" id="ARBA00023002"/>
    </source>
</evidence>
<evidence type="ECO:0000313" key="5">
    <source>
        <dbReference type="EMBL" id="WWD81058.1"/>
    </source>
</evidence>
<dbReference type="Proteomes" id="UP000321816">
    <property type="component" value="Chromosome"/>
</dbReference>
<name>A0A5C7FFY0_9BACI</name>
<dbReference type="GO" id="GO:0000166">
    <property type="term" value="F:nucleotide binding"/>
    <property type="evidence" value="ECO:0007669"/>
    <property type="project" value="InterPro"/>
</dbReference>
<dbReference type="RefSeq" id="WP_147804103.1">
    <property type="nucleotide sequence ID" value="NZ_CP144914.1"/>
</dbReference>
<evidence type="ECO:0000256" key="1">
    <source>
        <dbReference type="ARBA" id="ARBA00010928"/>
    </source>
</evidence>
<dbReference type="EMBL" id="CP144914">
    <property type="protein sequence ID" value="WWD81058.1"/>
    <property type="molecule type" value="Genomic_DNA"/>
</dbReference>
<keyword evidence="2" id="KW-0560">Oxidoreductase</keyword>
<gene>
    <name evidence="5" type="ORF">FTX54_005710</name>
</gene>
<organism evidence="5 6">
    <name type="scientific">Alkalicoccus halolimnae</name>
    <dbReference type="NCBI Taxonomy" id="1667239"/>
    <lineage>
        <taxon>Bacteria</taxon>
        <taxon>Bacillati</taxon>
        <taxon>Bacillota</taxon>
        <taxon>Bacilli</taxon>
        <taxon>Bacillales</taxon>
        <taxon>Bacillaceae</taxon>
        <taxon>Alkalicoccus</taxon>
    </lineage>
</organism>
<dbReference type="InterPro" id="IPR050984">
    <property type="entry name" value="Gfo/Idh/MocA_domain"/>
</dbReference>
<sequence>MQHIRWGILSSAAIAENQMVPAIKEASNAVLKAVASQSGKAAETAEKWGAEKAHDSYEALLKDPEIDAVYIPLPNSLHKEWVIKSMNHQKHVLVEKPAAVTSNDIHEIREAGKATGMTWMEGFMYQFHPQHDYVREVMDSGTIGTIKRIRSSFSFPLDLAAKNIRLDADLGGGSLYDVGCYCVHICRHLLRQEPTHVFSAARKIENINVDISTTGLLNFNDVDCVIDCSFDEAALNRYEVVGSRGRIEVPYAFRPDQNPQGGNGEVIVKDKEGIVQEHRFFEGNQFTNQIAHFSECLLEGKDPVYTPESTHNNMKVIEAMYASQN</sequence>
<dbReference type="SUPFAM" id="SSF55347">
    <property type="entry name" value="Glyceraldehyde-3-phosphate dehydrogenase-like, C-terminal domain"/>
    <property type="match status" value="1"/>
</dbReference>
<evidence type="ECO:0000313" key="6">
    <source>
        <dbReference type="Proteomes" id="UP000321816"/>
    </source>
</evidence>
<dbReference type="GO" id="GO:0016491">
    <property type="term" value="F:oxidoreductase activity"/>
    <property type="evidence" value="ECO:0007669"/>
    <property type="project" value="UniProtKB-KW"/>
</dbReference>
<dbReference type="Gene3D" id="3.30.360.10">
    <property type="entry name" value="Dihydrodipicolinate Reductase, domain 2"/>
    <property type="match status" value="1"/>
</dbReference>
<dbReference type="Gene3D" id="3.40.50.720">
    <property type="entry name" value="NAD(P)-binding Rossmann-like Domain"/>
    <property type="match status" value="1"/>
</dbReference>
<keyword evidence="6" id="KW-1185">Reference proteome</keyword>
<dbReference type="InterPro" id="IPR036291">
    <property type="entry name" value="NAD(P)-bd_dom_sf"/>
</dbReference>
<dbReference type="KEGG" id="ahal:FTX54_005710"/>
<reference evidence="5 6" key="1">
    <citation type="submission" date="2024-01" db="EMBL/GenBank/DDBJ databases">
        <title>Complete Genome Sequence of Alkalicoccus halolimnae BZ-SZ-XJ29T, a Moderately Halophilic Bacterium Isolated from a Salt Lake.</title>
        <authorList>
            <person name="Zhao B."/>
        </authorList>
    </citation>
    <scope>NUCLEOTIDE SEQUENCE [LARGE SCALE GENOMIC DNA]</scope>
    <source>
        <strain evidence="5 6">BZ-SZ-XJ29</strain>
    </source>
</reference>
<dbReference type="Pfam" id="PF22725">
    <property type="entry name" value="GFO_IDH_MocA_C3"/>
    <property type="match status" value="1"/>
</dbReference>
<dbReference type="InterPro" id="IPR000683">
    <property type="entry name" value="Gfo/Idh/MocA-like_OxRdtase_N"/>
</dbReference>
<dbReference type="Pfam" id="PF01408">
    <property type="entry name" value="GFO_IDH_MocA"/>
    <property type="match status" value="1"/>
</dbReference>
<dbReference type="AlphaFoldDB" id="A0A5C7FFY0"/>
<evidence type="ECO:0000259" key="4">
    <source>
        <dbReference type="Pfam" id="PF22725"/>
    </source>
</evidence>
<proteinExistence type="inferred from homology"/>
<dbReference type="SUPFAM" id="SSF51735">
    <property type="entry name" value="NAD(P)-binding Rossmann-fold domains"/>
    <property type="match status" value="1"/>
</dbReference>
<dbReference type="PANTHER" id="PTHR22604:SF105">
    <property type="entry name" value="TRANS-1,2-DIHYDROBENZENE-1,2-DIOL DEHYDROGENASE"/>
    <property type="match status" value="1"/>
</dbReference>